<dbReference type="GO" id="GO:0008270">
    <property type="term" value="F:zinc ion binding"/>
    <property type="evidence" value="ECO:0007669"/>
    <property type="project" value="InterPro"/>
</dbReference>
<dbReference type="InterPro" id="IPR020084">
    <property type="entry name" value="NUDIX_hydrolase_CS"/>
</dbReference>
<dbReference type="InterPro" id="IPR015797">
    <property type="entry name" value="NUDIX_hydrolase-like_dom_sf"/>
</dbReference>
<dbReference type="PANTHER" id="PTHR21340:SF0">
    <property type="entry name" value="BIS(5'-NUCLEOSYL)-TETRAPHOSPHATASE [ASYMMETRICAL]"/>
    <property type="match status" value="1"/>
</dbReference>
<protein>
    <recommendedName>
        <fullName evidence="2">Nudix hydrolase domain-containing protein</fullName>
    </recommendedName>
</protein>
<feature type="domain" description="Nudix hydrolase" evidence="2">
    <location>
        <begin position="22"/>
        <end position="242"/>
    </location>
</feature>
<dbReference type="SUPFAM" id="SSF55811">
    <property type="entry name" value="Nudix"/>
    <property type="match status" value="1"/>
</dbReference>
<dbReference type="PROSITE" id="PS51462">
    <property type="entry name" value="NUDIX"/>
    <property type="match status" value="1"/>
</dbReference>
<dbReference type="GO" id="GO:0006167">
    <property type="term" value="P:AMP biosynthetic process"/>
    <property type="evidence" value="ECO:0007669"/>
    <property type="project" value="TreeGrafter"/>
</dbReference>
<proteinExistence type="predicted"/>
<name>A0A6C0HMP1_9ZZZZ</name>
<accession>A0A6C0HMP1</accession>
<dbReference type="InterPro" id="IPR051325">
    <property type="entry name" value="Nudix_hydrolase_domain"/>
</dbReference>
<dbReference type="GO" id="GO:0004081">
    <property type="term" value="F:bis(5'-nucleosyl)-tetraphosphatase (asymmetrical) activity"/>
    <property type="evidence" value="ECO:0007669"/>
    <property type="project" value="TreeGrafter"/>
</dbReference>
<dbReference type="EMBL" id="MN739993">
    <property type="protein sequence ID" value="QHT81912.1"/>
    <property type="molecule type" value="Genomic_DNA"/>
</dbReference>
<sequence>MYQKPKCNNCGGNGHLFFNCKRPITSLGIVCFRVNLKDEIEYLLIQRKDTLGYVDFLRGKYSEKNVFQLKNILMEMTEKEKTLILTKGYPELWAKLWNKNEEEYDTSNREKFDFIKKTNKELFEVASPWTEPEWGFPKGRRNFKEKDIECALREFEEETGYDKNHIKLIENLSGFEEIFTGSNMKSYKHRYFLAKIPYFISLDDKNYQKSEVGNLKWMNYDTACKHIRPYNTEKLDIIRCIHTLLEESIIF</sequence>
<evidence type="ECO:0000313" key="3">
    <source>
        <dbReference type="EMBL" id="QHT81912.1"/>
    </source>
</evidence>
<dbReference type="PROSITE" id="PS00893">
    <property type="entry name" value="NUDIX_BOX"/>
    <property type="match status" value="1"/>
</dbReference>
<keyword evidence="1" id="KW-0378">Hydrolase</keyword>
<dbReference type="InterPro" id="IPR000086">
    <property type="entry name" value="NUDIX_hydrolase_dom"/>
</dbReference>
<dbReference type="Pfam" id="PF00293">
    <property type="entry name" value="NUDIX"/>
    <property type="match status" value="1"/>
</dbReference>
<dbReference type="GO" id="GO:0003676">
    <property type="term" value="F:nucleic acid binding"/>
    <property type="evidence" value="ECO:0007669"/>
    <property type="project" value="InterPro"/>
</dbReference>
<dbReference type="SUPFAM" id="SSF57756">
    <property type="entry name" value="Retrovirus zinc finger-like domains"/>
    <property type="match status" value="1"/>
</dbReference>
<reference evidence="3" key="1">
    <citation type="journal article" date="2020" name="Nature">
        <title>Giant virus diversity and host interactions through global metagenomics.</title>
        <authorList>
            <person name="Schulz F."/>
            <person name="Roux S."/>
            <person name="Paez-Espino D."/>
            <person name="Jungbluth S."/>
            <person name="Walsh D.A."/>
            <person name="Denef V.J."/>
            <person name="McMahon K.D."/>
            <person name="Konstantinidis K.T."/>
            <person name="Eloe-Fadrosh E.A."/>
            <person name="Kyrpides N.C."/>
            <person name="Woyke T."/>
        </authorList>
    </citation>
    <scope>NUCLEOTIDE SEQUENCE</scope>
    <source>
        <strain evidence="3">GVMAG-M-3300023184-160</strain>
    </source>
</reference>
<evidence type="ECO:0000259" key="2">
    <source>
        <dbReference type="PROSITE" id="PS51462"/>
    </source>
</evidence>
<dbReference type="Gene3D" id="3.90.79.10">
    <property type="entry name" value="Nucleoside Triphosphate Pyrophosphohydrolase"/>
    <property type="match status" value="1"/>
</dbReference>
<organism evidence="3">
    <name type="scientific">viral metagenome</name>
    <dbReference type="NCBI Taxonomy" id="1070528"/>
    <lineage>
        <taxon>unclassified sequences</taxon>
        <taxon>metagenomes</taxon>
        <taxon>organismal metagenomes</taxon>
    </lineage>
</organism>
<dbReference type="InterPro" id="IPR036875">
    <property type="entry name" value="Znf_CCHC_sf"/>
</dbReference>
<evidence type="ECO:0000256" key="1">
    <source>
        <dbReference type="ARBA" id="ARBA00022801"/>
    </source>
</evidence>
<dbReference type="PANTHER" id="PTHR21340">
    <property type="entry name" value="DIADENOSINE 5,5-P1,P4-TETRAPHOSPHATE PYROPHOSPHOHYDROLASE MUTT"/>
    <property type="match status" value="1"/>
</dbReference>
<dbReference type="AlphaFoldDB" id="A0A6C0HMP1"/>
<dbReference type="GO" id="GO:0006754">
    <property type="term" value="P:ATP biosynthetic process"/>
    <property type="evidence" value="ECO:0007669"/>
    <property type="project" value="TreeGrafter"/>
</dbReference>